<dbReference type="Pfam" id="PF00635">
    <property type="entry name" value="Motile_Sperm"/>
    <property type="match status" value="1"/>
</dbReference>
<dbReference type="WBParaSite" id="NBR_0000763801-mRNA-1">
    <property type="protein sequence ID" value="NBR_0000763801-mRNA-1"/>
    <property type="gene ID" value="NBR_0000763801"/>
</dbReference>
<dbReference type="EMBL" id="UYSL01019909">
    <property type="protein sequence ID" value="VDL71228.1"/>
    <property type="molecule type" value="Genomic_DNA"/>
</dbReference>
<gene>
    <name evidence="4" type="ORF">NBR_LOCUS7639</name>
</gene>
<evidence type="ECO:0000256" key="1">
    <source>
        <dbReference type="RuleBase" id="RU003425"/>
    </source>
</evidence>
<sequence length="306" mass="32724">MAAVEKLNFVPSKSVTFMPNGSKQMAELTITNESDKTVMFKMKSTRPGMFKMRPVYGAVAPNEKKLLEGELGKKKLKILFFGINDNEPDSDEEKKEAQEKEKKGIQEGDADVKDKSKAQGEVQKEKIVEVVKKEYIKAPEKKMVFVMYRDQKSLSGEDEDDADAQPVDQGAKTCRPAALGQGPPPATAIPAPPSAAQPPPARPNSREDPGAKTCMPAKLGPGPQNPPPSAAKPAPPPPAADPGAKTCMPAQLGPGPKAPPPPPPPQKGPTAAQQKQMQAKNDQLDAKTCRVNPNFEARPAAAVPNK</sequence>
<feature type="domain" description="MSP" evidence="3">
    <location>
        <begin position="6"/>
        <end position="149"/>
    </location>
</feature>
<organism evidence="6">
    <name type="scientific">Nippostrongylus brasiliensis</name>
    <name type="common">Rat hookworm</name>
    <dbReference type="NCBI Taxonomy" id="27835"/>
    <lineage>
        <taxon>Eukaryota</taxon>
        <taxon>Metazoa</taxon>
        <taxon>Ecdysozoa</taxon>
        <taxon>Nematoda</taxon>
        <taxon>Chromadorea</taxon>
        <taxon>Rhabditida</taxon>
        <taxon>Rhabditina</taxon>
        <taxon>Rhabditomorpha</taxon>
        <taxon>Strongyloidea</taxon>
        <taxon>Heligmosomidae</taxon>
        <taxon>Nippostrongylus</taxon>
    </lineage>
</organism>
<dbReference type="InterPro" id="IPR013783">
    <property type="entry name" value="Ig-like_fold"/>
</dbReference>
<dbReference type="AlphaFoldDB" id="A0A158QXZ1"/>
<evidence type="ECO:0000313" key="6">
    <source>
        <dbReference type="WBParaSite" id="NBR_0000763801-mRNA-1"/>
    </source>
</evidence>
<evidence type="ECO:0000313" key="4">
    <source>
        <dbReference type="EMBL" id="VDL71228.1"/>
    </source>
</evidence>
<feature type="compositionally biased region" description="Low complexity" evidence="2">
    <location>
        <begin position="241"/>
        <end position="255"/>
    </location>
</feature>
<accession>A0A158QXZ1</accession>
<dbReference type="OMA" id="GAKTCMP"/>
<feature type="compositionally biased region" description="Pro residues" evidence="2">
    <location>
        <begin position="182"/>
        <end position="202"/>
    </location>
</feature>
<dbReference type="Gene3D" id="2.60.40.10">
    <property type="entry name" value="Immunoglobulins"/>
    <property type="match status" value="1"/>
</dbReference>
<protein>
    <recommendedName>
        <fullName evidence="1">Major sperm protein</fullName>
    </recommendedName>
</protein>
<dbReference type="STRING" id="27835.A0A158QXZ1"/>
<evidence type="ECO:0000313" key="5">
    <source>
        <dbReference type="Proteomes" id="UP000271162"/>
    </source>
</evidence>
<keyword evidence="1" id="KW-0206">Cytoskeleton</keyword>
<dbReference type="PROSITE" id="PS50202">
    <property type="entry name" value="MSP"/>
    <property type="match status" value="1"/>
</dbReference>
<feature type="compositionally biased region" description="Pro residues" evidence="2">
    <location>
        <begin position="223"/>
        <end position="240"/>
    </location>
</feature>
<feature type="region of interest" description="Disordered" evidence="2">
    <location>
        <begin position="85"/>
        <end position="124"/>
    </location>
</feature>
<reference evidence="6" key="1">
    <citation type="submission" date="2016-04" db="UniProtKB">
        <authorList>
            <consortium name="WormBaseParasite"/>
        </authorList>
    </citation>
    <scope>IDENTIFICATION</scope>
</reference>
<dbReference type="Proteomes" id="UP000271162">
    <property type="component" value="Unassembled WGS sequence"/>
</dbReference>
<keyword evidence="1" id="KW-0963">Cytoplasm</keyword>
<feature type="region of interest" description="Disordered" evidence="2">
    <location>
        <begin position="154"/>
        <end position="306"/>
    </location>
</feature>
<evidence type="ECO:0000259" key="3">
    <source>
        <dbReference type="PROSITE" id="PS50202"/>
    </source>
</evidence>
<evidence type="ECO:0000256" key="2">
    <source>
        <dbReference type="SAM" id="MobiDB-lite"/>
    </source>
</evidence>
<dbReference type="SUPFAM" id="SSF49354">
    <property type="entry name" value="PapD-like"/>
    <property type="match status" value="1"/>
</dbReference>
<dbReference type="InterPro" id="IPR008962">
    <property type="entry name" value="PapD-like_sf"/>
</dbReference>
<keyword evidence="5" id="KW-1185">Reference proteome</keyword>
<feature type="compositionally biased region" description="Pro residues" evidence="2">
    <location>
        <begin position="256"/>
        <end position="267"/>
    </location>
</feature>
<feature type="compositionally biased region" description="Basic and acidic residues" evidence="2">
    <location>
        <begin position="92"/>
        <end position="124"/>
    </location>
</feature>
<comment type="function">
    <text evidence="1">Central component in molecular interactions underlying sperm crawling. Forms an extensive filament system that extends from sperm villipoda, along the leading edge of the pseudopod.</text>
</comment>
<reference evidence="4 5" key="2">
    <citation type="submission" date="2018-11" db="EMBL/GenBank/DDBJ databases">
        <authorList>
            <consortium name="Pathogen Informatics"/>
        </authorList>
    </citation>
    <scope>NUCLEOTIDE SEQUENCE [LARGE SCALE GENOMIC DNA]</scope>
</reference>
<proteinExistence type="predicted"/>
<name>A0A158QXZ1_NIPBR</name>
<dbReference type="InterPro" id="IPR000535">
    <property type="entry name" value="MSP_dom"/>
</dbReference>